<dbReference type="Pfam" id="PF13028">
    <property type="entry name" value="DUF3889"/>
    <property type="match status" value="1"/>
</dbReference>
<comment type="caution">
    <text evidence="2">The sequence shown here is derived from an EMBL/GenBank/DDBJ whole genome shotgun (WGS) entry which is preliminary data.</text>
</comment>
<keyword evidence="3" id="KW-1185">Reference proteome</keyword>
<dbReference type="EMBL" id="JBHTCO010000044">
    <property type="protein sequence ID" value="MFC7395400.1"/>
    <property type="molecule type" value="Genomic_DNA"/>
</dbReference>
<feature type="signal peptide" evidence="1">
    <location>
        <begin position="1"/>
        <end position="26"/>
    </location>
</feature>
<evidence type="ECO:0000313" key="2">
    <source>
        <dbReference type="EMBL" id="MFC7395400.1"/>
    </source>
</evidence>
<evidence type="ECO:0000256" key="1">
    <source>
        <dbReference type="SAM" id="SignalP"/>
    </source>
</evidence>
<feature type="chain" id="PRO_5045771893" evidence="1">
    <location>
        <begin position="27"/>
        <end position="112"/>
    </location>
</feature>
<reference evidence="3" key="1">
    <citation type="journal article" date="2019" name="Int. J. Syst. Evol. Microbiol.">
        <title>The Global Catalogue of Microorganisms (GCM) 10K type strain sequencing project: providing services to taxonomists for standard genome sequencing and annotation.</title>
        <authorList>
            <consortium name="The Broad Institute Genomics Platform"/>
            <consortium name="The Broad Institute Genome Sequencing Center for Infectious Disease"/>
            <person name="Wu L."/>
            <person name="Ma J."/>
        </authorList>
    </citation>
    <scope>NUCLEOTIDE SEQUENCE [LARGE SCALE GENOMIC DNA]</scope>
    <source>
        <strain evidence="3">CGMCC 1.16305</strain>
    </source>
</reference>
<proteinExistence type="predicted"/>
<organism evidence="2 3">
    <name type="scientific">Scopulibacillus cellulosilyticus</name>
    <dbReference type="NCBI Taxonomy" id="2665665"/>
    <lineage>
        <taxon>Bacteria</taxon>
        <taxon>Bacillati</taxon>
        <taxon>Bacillota</taxon>
        <taxon>Bacilli</taxon>
        <taxon>Bacillales</taxon>
        <taxon>Sporolactobacillaceae</taxon>
        <taxon>Scopulibacillus</taxon>
    </lineage>
</organism>
<name>A0ABW2Q5R9_9BACL</name>
<dbReference type="Proteomes" id="UP001596505">
    <property type="component" value="Unassembled WGS sequence"/>
</dbReference>
<dbReference type="Gene3D" id="3.10.450.390">
    <property type="entry name" value="Protein of unknown function DUF3889"/>
    <property type="match status" value="1"/>
</dbReference>
<gene>
    <name evidence="2" type="ORF">ACFQRG_21055</name>
</gene>
<dbReference type="InterPro" id="IPR024987">
    <property type="entry name" value="DUF3889"/>
</dbReference>
<keyword evidence="1" id="KW-0732">Signal</keyword>
<dbReference type="RefSeq" id="WP_380969918.1">
    <property type="nucleotide sequence ID" value="NZ_JBHTCO010000044.1"/>
</dbReference>
<accession>A0ABW2Q5R9</accession>
<sequence length="112" mass="12999">MKALFKCALPFIITCCFFVLSFPNEAYLQTDYAKWGKIALEKTKERYPDSNVSDYAYMGHEKIADNVAADWFEFQLKRDGKTKSLKVRVTYSSETDKLIDINFFELEQPEGS</sequence>
<protein>
    <submittedName>
        <fullName evidence="2">DUF3889 domain-containing protein</fullName>
    </submittedName>
</protein>
<evidence type="ECO:0000313" key="3">
    <source>
        <dbReference type="Proteomes" id="UP001596505"/>
    </source>
</evidence>